<dbReference type="Gene3D" id="1.10.10.2480">
    <property type="match status" value="1"/>
</dbReference>
<dbReference type="EMBL" id="BARV01002561">
    <property type="protein sequence ID" value="GAH93511.1"/>
    <property type="molecule type" value="Genomic_DNA"/>
</dbReference>
<evidence type="ECO:0000259" key="1">
    <source>
        <dbReference type="Pfam" id="PF04760"/>
    </source>
</evidence>
<gene>
    <name evidence="2" type="ORF">S06H3_06557</name>
</gene>
<comment type="caution">
    <text evidence="2">The sequence shown here is derived from an EMBL/GenBank/DDBJ whole genome shotgun (WGS) entry which is preliminary data.</text>
</comment>
<reference evidence="2" key="1">
    <citation type="journal article" date="2014" name="Front. Microbiol.">
        <title>High frequency of phylogenetically diverse reductive dehalogenase-homologous genes in deep subseafloor sedimentary metagenomes.</title>
        <authorList>
            <person name="Kawai M."/>
            <person name="Futagami T."/>
            <person name="Toyoda A."/>
            <person name="Takaki Y."/>
            <person name="Nishi S."/>
            <person name="Hori S."/>
            <person name="Arai W."/>
            <person name="Tsubouchi T."/>
            <person name="Morono Y."/>
            <person name="Uchiyama I."/>
            <person name="Ito T."/>
            <person name="Fujiyama A."/>
            <person name="Inagaki F."/>
            <person name="Takami H."/>
        </authorList>
    </citation>
    <scope>NUCLEOTIDE SEQUENCE</scope>
    <source>
        <strain evidence="2">Expedition CK06-06</strain>
    </source>
</reference>
<protein>
    <recommendedName>
        <fullName evidence="1">Translation initiation factor IF-2 N-terminal domain-containing protein</fullName>
    </recommendedName>
</protein>
<organism evidence="2">
    <name type="scientific">marine sediment metagenome</name>
    <dbReference type="NCBI Taxonomy" id="412755"/>
    <lineage>
        <taxon>unclassified sequences</taxon>
        <taxon>metagenomes</taxon>
        <taxon>ecological metagenomes</taxon>
    </lineage>
</organism>
<name>X1JFP7_9ZZZZ</name>
<dbReference type="InterPro" id="IPR006847">
    <property type="entry name" value="IF2_N"/>
</dbReference>
<proteinExistence type="predicted"/>
<dbReference type="Pfam" id="PF04760">
    <property type="entry name" value="IF2_N"/>
    <property type="match status" value="1"/>
</dbReference>
<feature type="domain" description="Translation initiation factor IF-2 N-terminal" evidence="1">
    <location>
        <begin position="2"/>
        <end position="49"/>
    </location>
</feature>
<dbReference type="AlphaFoldDB" id="X1JFP7"/>
<sequence>MKTRVYELAENLKMPAKELIGFLNKEGIKVKNHMSTLDKDTIELIKEVIDAEKEKKATKKKKQLKVIKINKLPNLKELSSQLKISLSEIIQKIMQFETISSIDKEVPVNILKNISKEYGYKIIFSDKLKSKKSLQKKAKTIKLIVKPPVVTVIGHVDHGKTT</sequence>
<evidence type="ECO:0000313" key="2">
    <source>
        <dbReference type="EMBL" id="GAH93511.1"/>
    </source>
</evidence>
<accession>X1JFP7</accession>
<feature type="non-terminal residue" evidence="2">
    <location>
        <position position="162"/>
    </location>
</feature>